<accession>A0ABR3Z773</accession>
<gene>
    <name evidence="2" type="ORF">Sste5346_004547</name>
</gene>
<proteinExistence type="predicted"/>
<dbReference type="EMBL" id="JAWCUI010000022">
    <property type="protein sequence ID" value="KAL1896513.1"/>
    <property type="molecule type" value="Genomic_DNA"/>
</dbReference>
<reference evidence="2 3" key="1">
    <citation type="journal article" date="2024" name="IMA Fungus">
        <title>IMA Genome - F19 : A genome assembly and annotation guide to empower mycologists, including annotated draft genome sequences of Ceratocystis pirilliformis, Diaporthe australafricana, Fusarium ophioides, Paecilomyces lecythidis, and Sporothrix stenoceras.</title>
        <authorList>
            <person name="Aylward J."/>
            <person name="Wilson A.M."/>
            <person name="Visagie C.M."/>
            <person name="Spraker J."/>
            <person name="Barnes I."/>
            <person name="Buitendag C."/>
            <person name="Ceriani C."/>
            <person name="Del Mar Angel L."/>
            <person name="du Plessis D."/>
            <person name="Fuchs T."/>
            <person name="Gasser K."/>
            <person name="Kramer D."/>
            <person name="Li W."/>
            <person name="Munsamy K."/>
            <person name="Piso A."/>
            <person name="Price J.L."/>
            <person name="Sonnekus B."/>
            <person name="Thomas C."/>
            <person name="van der Nest A."/>
            <person name="van Dijk A."/>
            <person name="van Heerden A."/>
            <person name="van Vuuren N."/>
            <person name="Yilmaz N."/>
            <person name="Duong T.A."/>
            <person name="van der Merwe N.A."/>
            <person name="Wingfield M.J."/>
            <person name="Wingfield B.D."/>
        </authorList>
    </citation>
    <scope>NUCLEOTIDE SEQUENCE [LARGE SCALE GENOMIC DNA]</scope>
    <source>
        <strain evidence="2 3">CMW 5346</strain>
    </source>
</reference>
<organism evidence="2 3">
    <name type="scientific">Sporothrix stenoceras</name>
    <dbReference type="NCBI Taxonomy" id="5173"/>
    <lineage>
        <taxon>Eukaryota</taxon>
        <taxon>Fungi</taxon>
        <taxon>Dikarya</taxon>
        <taxon>Ascomycota</taxon>
        <taxon>Pezizomycotina</taxon>
        <taxon>Sordariomycetes</taxon>
        <taxon>Sordariomycetidae</taxon>
        <taxon>Ophiostomatales</taxon>
        <taxon>Ophiostomataceae</taxon>
        <taxon>Sporothrix</taxon>
    </lineage>
</organism>
<keyword evidence="3" id="KW-1185">Reference proteome</keyword>
<dbReference type="Proteomes" id="UP001583186">
    <property type="component" value="Unassembled WGS sequence"/>
</dbReference>
<comment type="caution">
    <text evidence="2">The sequence shown here is derived from an EMBL/GenBank/DDBJ whole genome shotgun (WGS) entry which is preliminary data.</text>
</comment>
<feature type="region of interest" description="Disordered" evidence="1">
    <location>
        <begin position="1"/>
        <end position="39"/>
    </location>
</feature>
<name>A0ABR3Z773_9PEZI</name>
<evidence type="ECO:0000256" key="1">
    <source>
        <dbReference type="SAM" id="MobiDB-lite"/>
    </source>
</evidence>
<feature type="compositionally biased region" description="Low complexity" evidence="1">
    <location>
        <begin position="8"/>
        <end position="19"/>
    </location>
</feature>
<evidence type="ECO:0000313" key="3">
    <source>
        <dbReference type="Proteomes" id="UP001583186"/>
    </source>
</evidence>
<sequence length="196" mass="21457">MATQNDKNGQNGQISNGNGTPVHLATTEPTTLSAPDPKTVLPLLTPPADEEAEAYYITFPSRPRLMGRTSSGTDPFEFKILKNGLNPEFQYMVMSDIGNHKIKKVWNDVEPLVLDSLESLPWASVYILRIGKNNVVPELHPVVVWVGIETAYAASVSWDDVALALRKCRVVLDKAGLTDVEVEVRSADVVTLEGQS</sequence>
<evidence type="ECO:0000313" key="2">
    <source>
        <dbReference type="EMBL" id="KAL1896513.1"/>
    </source>
</evidence>
<protein>
    <submittedName>
        <fullName evidence="2">Uncharacterized protein</fullName>
    </submittedName>
</protein>